<comment type="caution">
    <text evidence="9">The sequence shown here is derived from an EMBL/GenBank/DDBJ whole genome shotgun (WGS) entry which is preliminary data.</text>
</comment>
<gene>
    <name evidence="9" type="ORF">N7G274_005215</name>
</gene>
<evidence type="ECO:0000256" key="3">
    <source>
        <dbReference type="ARBA" id="ARBA00022679"/>
    </source>
</evidence>
<name>A0ABR4A7Z8_9LECA</name>
<dbReference type="Proteomes" id="UP001590950">
    <property type="component" value="Unassembled WGS sequence"/>
</dbReference>
<dbReference type="Gene3D" id="3.90.550.10">
    <property type="entry name" value="Spore Coat Polysaccharide Biosynthesis Protein SpsA, Chain A"/>
    <property type="match status" value="1"/>
</dbReference>
<keyword evidence="5 7" id="KW-1133">Transmembrane helix</keyword>
<feature type="transmembrane region" description="Helical" evidence="7">
    <location>
        <begin position="539"/>
        <end position="561"/>
    </location>
</feature>
<evidence type="ECO:0000256" key="4">
    <source>
        <dbReference type="ARBA" id="ARBA00022692"/>
    </source>
</evidence>
<evidence type="ECO:0000256" key="1">
    <source>
        <dbReference type="ARBA" id="ARBA00004141"/>
    </source>
</evidence>
<dbReference type="Pfam" id="PF13632">
    <property type="entry name" value="Glyco_trans_2_3"/>
    <property type="match status" value="1"/>
</dbReference>
<dbReference type="SUPFAM" id="SSF53448">
    <property type="entry name" value="Nucleotide-diphospho-sugar transferases"/>
    <property type="match status" value="1"/>
</dbReference>
<keyword evidence="6 7" id="KW-0472">Membrane</keyword>
<evidence type="ECO:0000256" key="5">
    <source>
        <dbReference type="ARBA" id="ARBA00022989"/>
    </source>
</evidence>
<evidence type="ECO:0000259" key="8">
    <source>
        <dbReference type="Pfam" id="PF13632"/>
    </source>
</evidence>
<evidence type="ECO:0000313" key="9">
    <source>
        <dbReference type="EMBL" id="KAL2042027.1"/>
    </source>
</evidence>
<evidence type="ECO:0000256" key="6">
    <source>
        <dbReference type="ARBA" id="ARBA00023136"/>
    </source>
</evidence>
<evidence type="ECO:0000256" key="7">
    <source>
        <dbReference type="SAM" id="Phobius"/>
    </source>
</evidence>
<comment type="subcellular location">
    <subcellularLocation>
        <location evidence="1">Membrane</location>
        <topology evidence="1">Multi-pass membrane protein</topology>
    </subcellularLocation>
</comment>
<accession>A0ABR4A7Z8</accession>
<protein>
    <recommendedName>
        <fullName evidence="8">Glycosyltransferase 2-like domain-containing protein</fullName>
    </recommendedName>
</protein>
<dbReference type="InterPro" id="IPR001173">
    <property type="entry name" value="Glyco_trans_2-like"/>
</dbReference>
<reference evidence="9 10" key="1">
    <citation type="submission" date="2024-09" db="EMBL/GenBank/DDBJ databases">
        <title>Rethinking Asexuality: The Enigmatic Case of Functional Sexual Genes in Lepraria (Stereocaulaceae).</title>
        <authorList>
            <person name="Doellman M."/>
            <person name="Sun Y."/>
            <person name="Barcenas-Pena A."/>
            <person name="Lumbsch H.T."/>
            <person name="Grewe F."/>
        </authorList>
    </citation>
    <scope>NUCLEOTIDE SEQUENCE [LARGE SCALE GENOMIC DNA]</scope>
    <source>
        <strain evidence="9 10">Mercado 3170</strain>
    </source>
</reference>
<feature type="transmembrane region" description="Helical" evidence="7">
    <location>
        <begin position="437"/>
        <end position="458"/>
    </location>
</feature>
<feature type="transmembrane region" description="Helical" evidence="7">
    <location>
        <begin position="12"/>
        <end position="36"/>
    </location>
</feature>
<dbReference type="InterPro" id="IPR029044">
    <property type="entry name" value="Nucleotide-diphossugar_trans"/>
</dbReference>
<keyword evidence="10" id="KW-1185">Reference proteome</keyword>
<feature type="transmembrane region" description="Helical" evidence="7">
    <location>
        <begin position="360"/>
        <end position="384"/>
    </location>
</feature>
<keyword evidence="4 7" id="KW-0812">Transmembrane</keyword>
<keyword evidence="2" id="KW-0328">Glycosyltransferase</keyword>
<proteinExistence type="predicted"/>
<feature type="transmembrane region" description="Helical" evidence="7">
    <location>
        <begin position="499"/>
        <end position="518"/>
    </location>
</feature>
<feature type="transmembrane region" description="Helical" evidence="7">
    <location>
        <begin position="56"/>
        <end position="78"/>
    </location>
</feature>
<evidence type="ECO:0000256" key="2">
    <source>
        <dbReference type="ARBA" id="ARBA00022676"/>
    </source>
</evidence>
<evidence type="ECO:0000313" key="10">
    <source>
        <dbReference type="Proteomes" id="UP001590950"/>
    </source>
</evidence>
<sequence length="629" mass="70668">MAKPDIVELGRIKYRCLSILPFTSLLSVVSLGLYLGYRVRCLAASQFPASDAYEQLNSWVYLVAELGLFLPNFFNHLLRCLSIGGPMKAQHLRLLDKNDPPRVDLFITCAGEDLDTIVNTAEAACAIDYPTHRFRVIVLDDAGSKELSHKIENLKESRENVYYTARKKTLNHHFKAGNLNHGYRYVESLPGGPAPFIAALDADMIPDPKWLRALIPHLMKDDNLALAQPPQRFYDVPTHDPLLQGLDVNFKVTEPIKEMMGATWCGGSGYIIRRAALDSIDGYPTGSVGEDMYCSNILLGKGWHAVYVDESLQHGRVPDSYKAHVKQQGRWHVGRIQTAIAMRFYLFGDPSSKMGFRQRFAGLIYTLLSFTNILTTLALLAIPLSLWSGHPVVVYPSDRDLRNLLGLAIACVTSEWLDDCVVSLVTGYRIAVAEGHASYWIAPYHTAAIIGALLPSWLQRKTFAFTASGSSNDEFNERDSTKIAPFSKRVGELFWNSKIFLHLIYFTICSAGIIRSVIMLSQREHETRASLIEDFVIHFGWPPLLWLVCLNSVAIPIRYAFLPPTIPQREQLLKRDPVLRASYPKGVESAGEDILLFSQDLCYSLCMVYTTGLFLYAWNLSVRCPQSHN</sequence>
<feature type="domain" description="Glycosyltransferase 2-like" evidence="8">
    <location>
        <begin position="197"/>
        <end position="379"/>
    </location>
</feature>
<dbReference type="CDD" id="cd06421">
    <property type="entry name" value="CESA_CelA_like"/>
    <property type="match status" value="1"/>
</dbReference>
<keyword evidence="3" id="KW-0808">Transferase</keyword>
<dbReference type="PANTHER" id="PTHR43867">
    <property type="entry name" value="CELLULOSE SYNTHASE CATALYTIC SUBUNIT A [UDP-FORMING]"/>
    <property type="match status" value="1"/>
</dbReference>
<dbReference type="InterPro" id="IPR050321">
    <property type="entry name" value="Glycosyltr_2/OpgH_subfam"/>
</dbReference>
<dbReference type="PANTHER" id="PTHR43867:SF2">
    <property type="entry name" value="CELLULOSE SYNTHASE CATALYTIC SUBUNIT A [UDP-FORMING]"/>
    <property type="match status" value="1"/>
</dbReference>
<dbReference type="EMBL" id="JBEFKJ010000015">
    <property type="protein sequence ID" value="KAL2042027.1"/>
    <property type="molecule type" value="Genomic_DNA"/>
</dbReference>
<organism evidence="9 10">
    <name type="scientific">Stereocaulon virgatum</name>
    <dbReference type="NCBI Taxonomy" id="373712"/>
    <lineage>
        <taxon>Eukaryota</taxon>
        <taxon>Fungi</taxon>
        <taxon>Dikarya</taxon>
        <taxon>Ascomycota</taxon>
        <taxon>Pezizomycotina</taxon>
        <taxon>Lecanoromycetes</taxon>
        <taxon>OSLEUM clade</taxon>
        <taxon>Lecanoromycetidae</taxon>
        <taxon>Lecanorales</taxon>
        <taxon>Lecanorineae</taxon>
        <taxon>Stereocaulaceae</taxon>
        <taxon>Stereocaulon</taxon>
    </lineage>
</organism>